<dbReference type="PRINTS" id="PR00377">
    <property type="entry name" value="IMPHPHTASES"/>
</dbReference>
<dbReference type="Proteomes" id="UP000594468">
    <property type="component" value="Chromosome"/>
</dbReference>
<evidence type="ECO:0000256" key="3">
    <source>
        <dbReference type="ARBA" id="ARBA00009759"/>
    </source>
</evidence>
<protein>
    <recommendedName>
        <fullName evidence="4">inositol-phosphate phosphatase</fullName>
        <ecNumber evidence="4">3.1.3.25</ecNumber>
    </recommendedName>
</protein>
<dbReference type="RefSeq" id="WP_195170629.1">
    <property type="nucleotide sequence ID" value="NZ_CP062983.1"/>
</dbReference>
<keyword evidence="5 8" id="KW-0479">Metal-binding</keyword>
<name>A0A7S8IDG3_9CHLR</name>
<dbReference type="Gene3D" id="3.40.190.80">
    <property type="match status" value="1"/>
</dbReference>
<evidence type="ECO:0000256" key="6">
    <source>
        <dbReference type="ARBA" id="ARBA00022801"/>
    </source>
</evidence>
<dbReference type="InterPro" id="IPR051090">
    <property type="entry name" value="Inositol_monoP_superfamily"/>
</dbReference>
<comment type="similarity">
    <text evidence="3">Belongs to the inositol monophosphatase superfamily.</text>
</comment>
<dbReference type="GO" id="GO:0046872">
    <property type="term" value="F:metal ion binding"/>
    <property type="evidence" value="ECO:0007669"/>
    <property type="project" value="UniProtKB-KW"/>
</dbReference>
<evidence type="ECO:0000256" key="1">
    <source>
        <dbReference type="ARBA" id="ARBA00001033"/>
    </source>
</evidence>
<feature type="binding site" evidence="8">
    <location>
        <position position="122"/>
    </location>
    <ligand>
        <name>Mg(2+)</name>
        <dbReference type="ChEBI" id="CHEBI:18420"/>
        <label>1</label>
        <note>catalytic</note>
    </ligand>
</feature>
<dbReference type="PANTHER" id="PTHR43200:SF6">
    <property type="entry name" value="3'(2'),5'-BISPHOSPHATE NUCLEOTIDASE"/>
    <property type="match status" value="1"/>
</dbReference>
<evidence type="ECO:0000256" key="7">
    <source>
        <dbReference type="ARBA" id="ARBA00022842"/>
    </source>
</evidence>
<evidence type="ECO:0000256" key="8">
    <source>
        <dbReference type="PIRSR" id="PIRSR600760-2"/>
    </source>
</evidence>
<dbReference type="InterPro" id="IPR020550">
    <property type="entry name" value="Inositol_monophosphatase_CS"/>
</dbReference>
<dbReference type="SUPFAM" id="SSF56655">
    <property type="entry name" value="Carbohydrate phosphatase"/>
    <property type="match status" value="1"/>
</dbReference>
<gene>
    <name evidence="9" type="ORF">G4Y79_23205</name>
</gene>
<dbReference type="EMBL" id="CP062983">
    <property type="protein sequence ID" value="QPC82560.1"/>
    <property type="molecule type" value="Genomic_DNA"/>
</dbReference>
<proteinExistence type="inferred from homology"/>
<dbReference type="GO" id="GO:0000103">
    <property type="term" value="P:sulfate assimilation"/>
    <property type="evidence" value="ECO:0007669"/>
    <property type="project" value="TreeGrafter"/>
</dbReference>
<evidence type="ECO:0000256" key="5">
    <source>
        <dbReference type="ARBA" id="ARBA00022723"/>
    </source>
</evidence>
<feature type="binding site" evidence="8">
    <location>
        <position position="267"/>
    </location>
    <ligand>
        <name>Mg(2+)</name>
        <dbReference type="ChEBI" id="CHEBI:18420"/>
        <label>1</label>
        <note>catalytic</note>
    </ligand>
</feature>
<accession>A0A7S8IDG3</accession>
<feature type="binding site" evidence="8">
    <location>
        <position position="66"/>
    </location>
    <ligand>
        <name>Mg(2+)</name>
        <dbReference type="ChEBI" id="CHEBI:18420"/>
        <label>1</label>
        <note>catalytic</note>
    </ligand>
</feature>
<dbReference type="GO" id="GO:0052834">
    <property type="term" value="F:inositol monophosphate phosphatase activity"/>
    <property type="evidence" value="ECO:0007669"/>
    <property type="project" value="UniProtKB-EC"/>
</dbReference>
<keyword evidence="6" id="KW-0378">Hydrolase</keyword>
<evidence type="ECO:0000256" key="4">
    <source>
        <dbReference type="ARBA" id="ARBA00013106"/>
    </source>
</evidence>
<dbReference type="InterPro" id="IPR000760">
    <property type="entry name" value="Inositol_monophosphatase-like"/>
</dbReference>
<feature type="binding site" evidence="8">
    <location>
        <position position="120"/>
    </location>
    <ligand>
        <name>Mg(2+)</name>
        <dbReference type="ChEBI" id="CHEBI:18420"/>
        <label>1</label>
        <note>catalytic</note>
    </ligand>
</feature>
<comment type="catalytic activity">
    <reaction evidence="1">
        <text>a myo-inositol phosphate + H2O = myo-inositol + phosphate</text>
        <dbReference type="Rhea" id="RHEA:24056"/>
        <dbReference type="ChEBI" id="CHEBI:15377"/>
        <dbReference type="ChEBI" id="CHEBI:17268"/>
        <dbReference type="ChEBI" id="CHEBI:43474"/>
        <dbReference type="ChEBI" id="CHEBI:84139"/>
        <dbReference type="EC" id="3.1.3.25"/>
    </reaction>
</comment>
<organism evidence="9 10">
    <name type="scientific">Phototrophicus methaneseepsis</name>
    <dbReference type="NCBI Taxonomy" id="2710758"/>
    <lineage>
        <taxon>Bacteria</taxon>
        <taxon>Bacillati</taxon>
        <taxon>Chloroflexota</taxon>
        <taxon>Candidatus Thermofontia</taxon>
        <taxon>Phototrophicales</taxon>
        <taxon>Phototrophicaceae</taxon>
        <taxon>Phototrophicus</taxon>
    </lineage>
</organism>
<dbReference type="EC" id="3.1.3.25" evidence="4"/>
<keyword evidence="10" id="KW-1185">Reference proteome</keyword>
<dbReference type="GO" id="GO:0008441">
    <property type="term" value="F:3'(2'),5'-bisphosphate nucleotidase activity"/>
    <property type="evidence" value="ECO:0007669"/>
    <property type="project" value="TreeGrafter"/>
</dbReference>
<dbReference type="KEGG" id="pmet:G4Y79_23205"/>
<dbReference type="Gene3D" id="3.30.540.10">
    <property type="entry name" value="Fructose-1,6-Bisphosphatase, subunit A, domain 1"/>
    <property type="match status" value="1"/>
</dbReference>
<dbReference type="PANTHER" id="PTHR43200">
    <property type="entry name" value="PHOSPHATASE"/>
    <property type="match status" value="1"/>
</dbReference>
<dbReference type="Pfam" id="PF00459">
    <property type="entry name" value="Inositol_P"/>
    <property type="match status" value="1"/>
</dbReference>
<evidence type="ECO:0000256" key="2">
    <source>
        <dbReference type="ARBA" id="ARBA00001946"/>
    </source>
</evidence>
<feature type="binding site" evidence="8">
    <location>
        <position position="123"/>
    </location>
    <ligand>
        <name>Mg(2+)</name>
        <dbReference type="ChEBI" id="CHEBI:18420"/>
        <label>1</label>
        <note>catalytic</note>
    </ligand>
</feature>
<keyword evidence="7 8" id="KW-0460">Magnesium</keyword>
<dbReference type="PROSITE" id="PS00630">
    <property type="entry name" value="IMP_2"/>
    <property type="match status" value="1"/>
</dbReference>
<evidence type="ECO:0000313" key="9">
    <source>
        <dbReference type="EMBL" id="QPC82560.1"/>
    </source>
</evidence>
<evidence type="ECO:0000313" key="10">
    <source>
        <dbReference type="Proteomes" id="UP000594468"/>
    </source>
</evidence>
<dbReference type="AlphaFoldDB" id="A0A7S8IDG3"/>
<comment type="cofactor">
    <cofactor evidence="2 8">
        <name>Mg(2+)</name>
        <dbReference type="ChEBI" id="CHEBI:18420"/>
    </cofactor>
</comment>
<dbReference type="GO" id="GO:0046854">
    <property type="term" value="P:phosphatidylinositol phosphate biosynthetic process"/>
    <property type="evidence" value="ECO:0007669"/>
    <property type="project" value="InterPro"/>
</dbReference>
<reference evidence="9 10" key="1">
    <citation type="submission" date="2020-02" db="EMBL/GenBank/DDBJ databases">
        <authorList>
            <person name="Zheng R.K."/>
            <person name="Sun C.M."/>
        </authorList>
    </citation>
    <scope>NUCLEOTIDE SEQUENCE [LARGE SCALE GENOMIC DNA]</scope>
    <source>
        <strain evidence="10">rifampicinis</strain>
    </source>
</reference>
<sequence length="330" mass="35634">MNIDPIIEAVRQAAALCREVQHRSFSSMTKVNQQYSEPVTIADYGSQAIICRALQQYFPDDAVIAEEAGSQFLAMLNDEQHATVLQLLNTVLDVPVTTDHVVSWLDFGKGVEASRTWVIDPIDGTKGFIAMRHYAIAVGILEDGEPVGGLMAAPGYGDGVSGYDEDGALFYVRDGKAYREPLAGGEAEQIAPSQRTDPATLQIVQSFEREHTSKERMLRVFREAGLGEATITDMDSMEKYALIACGDADVLMRLSRLNSTRRHNIWDHAAGVALVQAAGGRATDLDGSPLRFNEGAIMPNDGMIVTSGGAFHDDLIAATQALLAEEAASS</sequence>